<proteinExistence type="inferred from homology"/>
<dbReference type="PANTHER" id="PTHR30126">
    <property type="entry name" value="HTH-TYPE TRANSCRIPTIONAL REGULATOR"/>
    <property type="match status" value="1"/>
</dbReference>
<dbReference type="Pfam" id="PF00126">
    <property type="entry name" value="HTH_1"/>
    <property type="match status" value="1"/>
</dbReference>
<keyword evidence="3" id="KW-0804">Transcription</keyword>
<gene>
    <name evidence="5" type="ORF">METZ01_LOCUS176109</name>
</gene>
<dbReference type="GO" id="GO:0003700">
    <property type="term" value="F:DNA-binding transcription factor activity"/>
    <property type="evidence" value="ECO:0007669"/>
    <property type="project" value="InterPro"/>
</dbReference>
<dbReference type="PANTHER" id="PTHR30126:SF25">
    <property type="entry name" value="HTH-TYPE TRANSCRIPTIONAL REGULATOR METR"/>
    <property type="match status" value="1"/>
</dbReference>
<evidence type="ECO:0000259" key="4">
    <source>
        <dbReference type="PROSITE" id="PS50931"/>
    </source>
</evidence>
<protein>
    <recommendedName>
        <fullName evidence="4">HTH lysR-type domain-containing protein</fullName>
    </recommendedName>
</protein>
<comment type="similarity">
    <text evidence="1">Belongs to the LysR transcriptional regulatory family.</text>
</comment>
<name>A0A382CAX1_9ZZZZ</name>
<dbReference type="PRINTS" id="PR00039">
    <property type="entry name" value="HTHLYSR"/>
</dbReference>
<dbReference type="InterPro" id="IPR000847">
    <property type="entry name" value="LysR_HTH_N"/>
</dbReference>
<organism evidence="5">
    <name type="scientific">marine metagenome</name>
    <dbReference type="NCBI Taxonomy" id="408172"/>
    <lineage>
        <taxon>unclassified sequences</taxon>
        <taxon>metagenomes</taxon>
        <taxon>ecological metagenomes</taxon>
    </lineage>
</organism>
<feature type="domain" description="HTH lysR-type" evidence="4">
    <location>
        <begin position="1"/>
        <end position="59"/>
    </location>
</feature>
<evidence type="ECO:0000256" key="1">
    <source>
        <dbReference type="ARBA" id="ARBA00009437"/>
    </source>
</evidence>
<dbReference type="PROSITE" id="PS50931">
    <property type="entry name" value="HTH_LYSR"/>
    <property type="match status" value="1"/>
</dbReference>
<keyword evidence="2" id="KW-0805">Transcription regulation</keyword>
<evidence type="ECO:0000256" key="3">
    <source>
        <dbReference type="ARBA" id="ARBA00023163"/>
    </source>
</evidence>
<accession>A0A382CAX1</accession>
<dbReference type="InterPro" id="IPR036388">
    <property type="entry name" value="WH-like_DNA-bd_sf"/>
</dbReference>
<dbReference type="EMBL" id="UINC01033646">
    <property type="protein sequence ID" value="SVB23255.1"/>
    <property type="molecule type" value="Genomic_DNA"/>
</dbReference>
<dbReference type="Gene3D" id="1.10.10.10">
    <property type="entry name" value="Winged helix-like DNA-binding domain superfamily/Winged helix DNA-binding domain"/>
    <property type="match status" value="1"/>
</dbReference>
<evidence type="ECO:0000313" key="5">
    <source>
        <dbReference type="EMBL" id="SVB23255.1"/>
    </source>
</evidence>
<dbReference type="SUPFAM" id="SSF46785">
    <property type="entry name" value="Winged helix' DNA-binding domain"/>
    <property type="match status" value="1"/>
</dbReference>
<dbReference type="InterPro" id="IPR036390">
    <property type="entry name" value="WH_DNA-bd_sf"/>
</dbReference>
<dbReference type="GO" id="GO:0000976">
    <property type="term" value="F:transcription cis-regulatory region binding"/>
    <property type="evidence" value="ECO:0007669"/>
    <property type="project" value="TreeGrafter"/>
</dbReference>
<dbReference type="AlphaFoldDB" id="A0A382CAX1"/>
<reference evidence="5" key="1">
    <citation type="submission" date="2018-05" db="EMBL/GenBank/DDBJ databases">
        <authorList>
            <person name="Lanie J.A."/>
            <person name="Ng W.-L."/>
            <person name="Kazmierczak K.M."/>
            <person name="Andrzejewski T.M."/>
            <person name="Davidsen T.M."/>
            <person name="Wayne K.J."/>
            <person name="Tettelin H."/>
            <person name="Glass J.I."/>
            <person name="Rusch D."/>
            <person name="Podicherti R."/>
            <person name="Tsui H.-C.T."/>
            <person name="Winkler M.E."/>
        </authorList>
    </citation>
    <scope>NUCLEOTIDE SEQUENCE</scope>
</reference>
<sequence>MIERSHLSILREIERNGTLTAAADRLHLTQSALTHAIKKLEQRTTVKLWNKEGRTLRLTQAGSYLLSVANRLVP</sequence>
<feature type="non-terminal residue" evidence="5">
    <location>
        <position position="74"/>
    </location>
</feature>
<evidence type="ECO:0000256" key="2">
    <source>
        <dbReference type="ARBA" id="ARBA00023015"/>
    </source>
</evidence>